<feature type="domain" description="Histidine kinase" evidence="4">
    <location>
        <begin position="237"/>
        <end position="448"/>
    </location>
</feature>
<dbReference type="InterPro" id="IPR003661">
    <property type="entry name" value="HisK_dim/P_dom"/>
</dbReference>
<gene>
    <name evidence="5" type="ordered locus">P9515_17661</name>
</gene>
<dbReference type="KEGG" id="pmc:P9515_17661"/>
<dbReference type="Gene3D" id="3.30.565.10">
    <property type="entry name" value="Histidine kinase-like ATPase, C-terminal domain"/>
    <property type="match status" value="1"/>
</dbReference>
<dbReference type="AlphaFoldDB" id="A2BYW2"/>
<dbReference type="EC" id="2.7.13.3" evidence="2"/>
<dbReference type="InterPro" id="IPR036097">
    <property type="entry name" value="HisK_dim/P_sf"/>
</dbReference>
<sequence>MKSQITIKKIQDLLLQGLHTTYVDDETSRRIWWASLAVIQENFLSHSAQEGGIWVASPLPALTEKKCLSKMKGWLWSPEGFPYFQMDNAGFLPLDHSRKVKEDSSKFNRNYKVLTLNEKDGFEPFLIILTKNFQCLLTIAGEKNKRNLLMRCDEKSLKTVIELIDAKLNQENFEEALNFRNEIKNLGHLNINDEFEKNFWPNLSSKLANLIPKLSVQSAVKNDDEKHQLTEAKLLQVISHEVRTPLATIRTLISSTLRKYNMDESMRNRLIQIDNECNEQIDRFGLIFNAAELVSNNESLPNQLARINLGEILYKLVPVWSKQLKRRGISLEIDIPKQLPEILSDSEKLELMLRGLIDRNTRGLREGSSLILELRPAGQKLKLQLKVKKFDIGINQIDNKEISSDIGPVLNWNPQTGSLQLSQIATQKLLASLGGHVTQRRDTGLTVFFPTSDSSDL</sequence>
<evidence type="ECO:0000256" key="1">
    <source>
        <dbReference type="ARBA" id="ARBA00000085"/>
    </source>
</evidence>
<dbReference type="HOGENOM" id="CLU_040649_0_0_3"/>
<dbReference type="SUPFAM" id="SSF47384">
    <property type="entry name" value="Homodimeric domain of signal transducing histidine kinase"/>
    <property type="match status" value="1"/>
</dbReference>
<dbReference type="Gene3D" id="1.10.287.130">
    <property type="match status" value="1"/>
</dbReference>
<reference evidence="5 6" key="1">
    <citation type="journal article" date="2007" name="PLoS Genet.">
        <title>Patterns and implications of gene gain and loss in the evolution of Prochlorococcus.</title>
        <authorList>
            <person name="Kettler G.C."/>
            <person name="Martiny A.C."/>
            <person name="Huang K."/>
            <person name="Zucker J."/>
            <person name="Coleman M.L."/>
            <person name="Rodrigue S."/>
            <person name="Chen F."/>
            <person name="Lapidus A."/>
            <person name="Ferriera S."/>
            <person name="Johnson J."/>
            <person name="Steglich C."/>
            <person name="Church G.M."/>
            <person name="Richardson P."/>
            <person name="Chisholm S.W."/>
        </authorList>
    </citation>
    <scope>NUCLEOTIDE SEQUENCE [LARGE SCALE GENOMIC DNA]</scope>
    <source>
        <strain evidence="5 6">MIT 9515</strain>
    </source>
</reference>
<comment type="catalytic activity">
    <reaction evidence="1">
        <text>ATP + protein L-histidine = ADP + protein N-phospho-L-histidine.</text>
        <dbReference type="EC" id="2.7.13.3"/>
    </reaction>
</comment>
<protein>
    <recommendedName>
        <fullName evidence="2">histidine kinase</fullName>
        <ecNumber evidence="2">2.7.13.3</ecNumber>
    </recommendedName>
</protein>
<dbReference type="InterPro" id="IPR036890">
    <property type="entry name" value="HATPase_C_sf"/>
</dbReference>
<accession>A2BYW2</accession>
<evidence type="ECO:0000256" key="3">
    <source>
        <dbReference type="ARBA" id="ARBA00022777"/>
    </source>
</evidence>
<dbReference type="RefSeq" id="WP_011821059.1">
    <property type="nucleotide sequence ID" value="NC_008817.1"/>
</dbReference>
<evidence type="ECO:0000313" key="6">
    <source>
        <dbReference type="Proteomes" id="UP000001589"/>
    </source>
</evidence>
<evidence type="ECO:0000313" key="5">
    <source>
        <dbReference type="EMBL" id="ABM72973.1"/>
    </source>
</evidence>
<keyword evidence="3 5" id="KW-0418">Kinase</keyword>
<dbReference type="Proteomes" id="UP000001589">
    <property type="component" value="Chromosome"/>
</dbReference>
<proteinExistence type="predicted"/>
<dbReference type="PROSITE" id="PS50109">
    <property type="entry name" value="HIS_KIN"/>
    <property type="match status" value="1"/>
</dbReference>
<dbReference type="GeneID" id="60201566"/>
<keyword evidence="3 5" id="KW-0808">Transferase</keyword>
<dbReference type="eggNOG" id="COG2205">
    <property type="taxonomic scope" value="Bacteria"/>
</dbReference>
<dbReference type="InterPro" id="IPR005467">
    <property type="entry name" value="His_kinase_dom"/>
</dbReference>
<dbReference type="OrthoDB" id="537027at2"/>
<organism evidence="5 6">
    <name type="scientific">Prochlorococcus marinus (strain MIT 9515)</name>
    <dbReference type="NCBI Taxonomy" id="167542"/>
    <lineage>
        <taxon>Bacteria</taxon>
        <taxon>Bacillati</taxon>
        <taxon>Cyanobacteriota</taxon>
        <taxon>Cyanophyceae</taxon>
        <taxon>Synechococcales</taxon>
        <taxon>Prochlorococcaceae</taxon>
        <taxon>Prochlorococcus</taxon>
    </lineage>
</organism>
<name>A2BYW2_PROM5</name>
<dbReference type="GO" id="GO:0000155">
    <property type="term" value="F:phosphorelay sensor kinase activity"/>
    <property type="evidence" value="ECO:0007669"/>
    <property type="project" value="InterPro"/>
</dbReference>
<evidence type="ECO:0000259" key="4">
    <source>
        <dbReference type="PROSITE" id="PS50109"/>
    </source>
</evidence>
<evidence type="ECO:0000256" key="2">
    <source>
        <dbReference type="ARBA" id="ARBA00012438"/>
    </source>
</evidence>
<dbReference type="CDD" id="cd00082">
    <property type="entry name" value="HisKA"/>
    <property type="match status" value="1"/>
</dbReference>
<dbReference type="EMBL" id="CP000552">
    <property type="protein sequence ID" value="ABM72973.1"/>
    <property type="molecule type" value="Genomic_DNA"/>
</dbReference>
<dbReference type="STRING" id="167542.P9515_17661"/>